<sequence length="145" mass="16386">MLLINIYLKSDQKAQTLLLINGFIPQKFPKIRLQNDFSVERVDRNLAGHFRLLPLLYGRDVGKLLLDFFSIRIFLKLSAGDSAEEASRLIGRRTIRYWEPNLSPSVDDKRTHVPVTAERPLITAAVLQGELGVGLHVSRVAPPSR</sequence>
<name>A0A370KY40_9HYPH</name>
<dbReference type="EMBL" id="QQTP01000025">
    <property type="protein sequence ID" value="RDJ19919.1"/>
    <property type="molecule type" value="Genomic_DNA"/>
</dbReference>
<protein>
    <recommendedName>
        <fullName evidence="1">Type IV secretion system coupling protein TraD DNA-binding domain-containing protein</fullName>
    </recommendedName>
</protein>
<gene>
    <name evidence="2" type="ORF">DWE98_27230</name>
</gene>
<organism evidence="2 3">
    <name type="scientific">Bosea caraganae</name>
    <dbReference type="NCBI Taxonomy" id="2763117"/>
    <lineage>
        <taxon>Bacteria</taxon>
        <taxon>Pseudomonadati</taxon>
        <taxon>Pseudomonadota</taxon>
        <taxon>Alphaproteobacteria</taxon>
        <taxon>Hyphomicrobiales</taxon>
        <taxon>Boseaceae</taxon>
        <taxon>Bosea</taxon>
    </lineage>
</organism>
<keyword evidence="3" id="KW-1185">Reference proteome</keyword>
<dbReference type="AlphaFoldDB" id="A0A370KY40"/>
<feature type="domain" description="Type IV secretion system coupling protein TraD DNA-binding" evidence="1">
    <location>
        <begin position="53"/>
        <end position="119"/>
    </location>
</feature>
<dbReference type="Proteomes" id="UP000255207">
    <property type="component" value="Unassembled WGS sequence"/>
</dbReference>
<accession>A0A370KY40</accession>
<evidence type="ECO:0000313" key="3">
    <source>
        <dbReference type="Proteomes" id="UP000255207"/>
    </source>
</evidence>
<evidence type="ECO:0000259" key="1">
    <source>
        <dbReference type="Pfam" id="PF10412"/>
    </source>
</evidence>
<reference evidence="3" key="1">
    <citation type="submission" date="2018-07" db="EMBL/GenBank/DDBJ databases">
        <authorList>
            <person name="Safronova V.I."/>
            <person name="Chirak E.R."/>
            <person name="Sazanova A.L."/>
        </authorList>
    </citation>
    <scope>NUCLEOTIDE SEQUENCE [LARGE SCALE GENOMIC DNA]</scope>
    <source>
        <strain evidence="3">RCAM04685</strain>
    </source>
</reference>
<evidence type="ECO:0000313" key="2">
    <source>
        <dbReference type="EMBL" id="RDJ19919.1"/>
    </source>
</evidence>
<comment type="caution">
    <text evidence="2">The sequence shown here is derived from an EMBL/GenBank/DDBJ whole genome shotgun (WGS) entry which is preliminary data.</text>
</comment>
<dbReference type="Pfam" id="PF10412">
    <property type="entry name" value="TrwB_AAD_bind"/>
    <property type="match status" value="1"/>
</dbReference>
<dbReference type="InterPro" id="IPR019476">
    <property type="entry name" value="T4SS_TraD_DNA-bd"/>
</dbReference>
<proteinExistence type="predicted"/>